<name>A0AAW4WGV6_9FIRM</name>
<dbReference type="Pfam" id="PF13936">
    <property type="entry name" value="HTH_38"/>
    <property type="match status" value="1"/>
</dbReference>
<dbReference type="Gene3D" id="1.10.10.60">
    <property type="entry name" value="Homeodomain-like"/>
    <property type="match status" value="1"/>
</dbReference>
<dbReference type="RefSeq" id="WP_118639340.1">
    <property type="nucleotide sequence ID" value="NZ_JAJEQW010000010.1"/>
</dbReference>
<sequence>MARKLRRLTYEDRLILENMLKQDTPLVKIAEEVGVTRQCIYKELQRNGKLENRRNYNADEAQKRLLAKC</sequence>
<evidence type="ECO:0000313" key="3">
    <source>
        <dbReference type="Proteomes" id="UP001198893"/>
    </source>
</evidence>
<dbReference type="Proteomes" id="UP001198893">
    <property type="component" value="Unassembled WGS sequence"/>
</dbReference>
<dbReference type="EMBL" id="JAJEQW010000010">
    <property type="protein sequence ID" value="MCC2242584.1"/>
    <property type="molecule type" value="Genomic_DNA"/>
</dbReference>
<comment type="caution">
    <text evidence="2">The sequence shown here is derived from an EMBL/GenBank/DDBJ whole genome shotgun (WGS) entry which is preliminary data.</text>
</comment>
<reference evidence="2" key="1">
    <citation type="submission" date="2021-10" db="EMBL/GenBank/DDBJ databases">
        <title>Anaerobic single-cell dispensing facilitates the cultivation of human gut bacteria.</title>
        <authorList>
            <person name="Afrizal A."/>
        </authorList>
    </citation>
    <scope>NUCLEOTIDE SEQUENCE</scope>
    <source>
        <strain evidence="2">CLA-AA-H204</strain>
    </source>
</reference>
<evidence type="ECO:0000259" key="1">
    <source>
        <dbReference type="Pfam" id="PF13936"/>
    </source>
</evidence>
<feature type="domain" description="Transposase IS30-like HTH" evidence="1">
    <location>
        <begin position="6"/>
        <end position="47"/>
    </location>
</feature>
<dbReference type="AlphaFoldDB" id="A0AAW4WGV6"/>
<accession>A0AAW4WGV6</accession>
<protein>
    <submittedName>
        <fullName evidence="2">Helix-turn-helix domain-containing protein</fullName>
    </submittedName>
</protein>
<evidence type="ECO:0000313" key="2">
    <source>
        <dbReference type="EMBL" id="MCC2242584.1"/>
    </source>
</evidence>
<gene>
    <name evidence="2" type="ORF">LKD47_09780</name>
</gene>
<organism evidence="2 3">
    <name type="scientific">Roseburia amylophila</name>
    <dbReference type="NCBI Taxonomy" id="2981794"/>
    <lineage>
        <taxon>Bacteria</taxon>
        <taxon>Bacillati</taxon>
        <taxon>Bacillota</taxon>
        <taxon>Clostridia</taxon>
        <taxon>Lachnospirales</taxon>
        <taxon>Lachnospiraceae</taxon>
        <taxon>Roseburia</taxon>
    </lineage>
</organism>
<dbReference type="InterPro" id="IPR025246">
    <property type="entry name" value="IS30-like_HTH"/>
</dbReference>
<proteinExistence type="predicted"/>